<evidence type="ECO:0000313" key="2">
    <source>
        <dbReference type="EMBL" id="KLK89449.1"/>
    </source>
</evidence>
<dbReference type="AlphaFoldDB" id="A0A0H1R358"/>
<reference evidence="2 3" key="1">
    <citation type="submission" date="2015-05" db="EMBL/GenBank/DDBJ databases">
        <title>Draft genome sequence of Microvirga vignae strain BR3299, a novel nitrogen fixing bacteria isolated from Brazil semi-aired region.</title>
        <authorList>
            <person name="Zilli J.E."/>
            <person name="Passos S.R."/>
            <person name="Leite J."/>
            <person name="Baldani J.I."/>
            <person name="Xavier G.R."/>
            <person name="Rumjaneck N.G."/>
            <person name="Simoes-Araujo J.L."/>
        </authorList>
    </citation>
    <scope>NUCLEOTIDE SEQUENCE [LARGE SCALE GENOMIC DNA]</scope>
    <source>
        <strain evidence="2 3">BR3299</strain>
    </source>
</reference>
<dbReference type="Proteomes" id="UP000035489">
    <property type="component" value="Unassembled WGS sequence"/>
</dbReference>
<feature type="compositionally biased region" description="Basic and acidic residues" evidence="1">
    <location>
        <begin position="46"/>
        <end position="62"/>
    </location>
</feature>
<sequence length="62" mass="6730">MDSTALPTPIPFVPIVEDDAERREAFAVERLVRLVEAAAAAAREGGSWHDRGGNKNSDVRPD</sequence>
<proteinExistence type="predicted"/>
<dbReference type="PATRIC" id="fig|1225564.3.peg.1410"/>
<dbReference type="RefSeq" id="WP_047192952.1">
    <property type="nucleotide sequence ID" value="NZ_LCYG01000156.1"/>
</dbReference>
<evidence type="ECO:0000313" key="3">
    <source>
        <dbReference type="Proteomes" id="UP000035489"/>
    </source>
</evidence>
<evidence type="ECO:0000256" key="1">
    <source>
        <dbReference type="SAM" id="MobiDB-lite"/>
    </source>
</evidence>
<name>A0A0H1R358_9HYPH</name>
<dbReference type="STRING" id="1225564.AA309_31380"/>
<dbReference type="EMBL" id="LCYG01000156">
    <property type="protein sequence ID" value="KLK89449.1"/>
    <property type="molecule type" value="Genomic_DNA"/>
</dbReference>
<comment type="caution">
    <text evidence="2">The sequence shown here is derived from an EMBL/GenBank/DDBJ whole genome shotgun (WGS) entry which is preliminary data.</text>
</comment>
<protein>
    <submittedName>
        <fullName evidence="2">Uncharacterized protein</fullName>
    </submittedName>
</protein>
<organism evidence="2 3">
    <name type="scientific">Microvirga vignae</name>
    <dbReference type="NCBI Taxonomy" id="1225564"/>
    <lineage>
        <taxon>Bacteria</taxon>
        <taxon>Pseudomonadati</taxon>
        <taxon>Pseudomonadota</taxon>
        <taxon>Alphaproteobacteria</taxon>
        <taxon>Hyphomicrobiales</taxon>
        <taxon>Methylobacteriaceae</taxon>
        <taxon>Microvirga</taxon>
    </lineage>
</organism>
<accession>A0A0H1R358</accession>
<feature type="region of interest" description="Disordered" evidence="1">
    <location>
        <begin position="41"/>
        <end position="62"/>
    </location>
</feature>
<gene>
    <name evidence="2" type="ORF">AA309_31380</name>
</gene>
<keyword evidence="3" id="KW-1185">Reference proteome</keyword>